<evidence type="ECO:0000259" key="7">
    <source>
        <dbReference type="PROSITE" id="PS50928"/>
    </source>
</evidence>
<evidence type="ECO:0000256" key="5">
    <source>
        <dbReference type="ARBA" id="ARBA00023136"/>
    </source>
</evidence>
<evidence type="ECO:0000256" key="3">
    <source>
        <dbReference type="ARBA" id="ARBA00022692"/>
    </source>
</evidence>
<organism evidence="8 9">
    <name type="scientific">Litchfieldella anticariensis (strain DSM 16096 / CECT 5854 / CIP 108499 / LMG 22089 / FP35)</name>
    <name type="common">Halomonas anticariensis</name>
    <dbReference type="NCBI Taxonomy" id="1121939"/>
    <lineage>
        <taxon>Bacteria</taxon>
        <taxon>Pseudomonadati</taxon>
        <taxon>Pseudomonadota</taxon>
        <taxon>Gammaproteobacteria</taxon>
        <taxon>Oceanospirillales</taxon>
        <taxon>Halomonadaceae</taxon>
        <taxon>Litchfieldella</taxon>
    </lineage>
</organism>
<dbReference type="InterPro" id="IPR000515">
    <property type="entry name" value="MetI-like"/>
</dbReference>
<dbReference type="SUPFAM" id="SSF161098">
    <property type="entry name" value="MetI-like"/>
    <property type="match status" value="1"/>
</dbReference>
<gene>
    <name evidence="8" type="ORF">L861_04050</name>
</gene>
<dbReference type="Pfam" id="PF00528">
    <property type="entry name" value="BPD_transp_1"/>
    <property type="match status" value="1"/>
</dbReference>
<evidence type="ECO:0000256" key="1">
    <source>
        <dbReference type="ARBA" id="ARBA00004651"/>
    </source>
</evidence>
<feature type="transmembrane region" description="Helical" evidence="6">
    <location>
        <begin position="79"/>
        <end position="101"/>
    </location>
</feature>
<feature type="transmembrane region" description="Helical" evidence="6">
    <location>
        <begin position="12"/>
        <end position="32"/>
    </location>
</feature>
<dbReference type="eggNOG" id="COG1174">
    <property type="taxonomic scope" value="Bacteria"/>
</dbReference>
<dbReference type="RefSeq" id="WP_016415244.1">
    <property type="nucleotide sequence ID" value="NZ_AUAB01000001.1"/>
</dbReference>
<comment type="subcellular location">
    <subcellularLocation>
        <location evidence="1 6">Cell membrane</location>
        <topology evidence="1 6">Multi-pass membrane protein</topology>
    </subcellularLocation>
</comment>
<name>S2LIQ3_LITA3</name>
<dbReference type="GO" id="GO:0055085">
    <property type="term" value="P:transmembrane transport"/>
    <property type="evidence" value="ECO:0007669"/>
    <property type="project" value="InterPro"/>
</dbReference>
<feature type="transmembrane region" description="Helical" evidence="6">
    <location>
        <begin position="217"/>
        <end position="244"/>
    </location>
</feature>
<keyword evidence="9" id="KW-1185">Reference proteome</keyword>
<dbReference type="Proteomes" id="UP000014463">
    <property type="component" value="Unassembled WGS sequence"/>
</dbReference>
<keyword evidence="4 6" id="KW-1133">Transmembrane helix</keyword>
<dbReference type="PANTHER" id="PTHR30177:SF30">
    <property type="entry name" value="GLYCINE BETAINE UPTAKE SYSTEM PERMEASE PROTEIN YEHY"/>
    <property type="match status" value="1"/>
</dbReference>
<comment type="similarity">
    <text evidence="6">Belongs to the binding-protein-dependent transport system permease family.</text>
</comment>
<keyword evidence="3 6" id="KW-0812">Transmembrane</keyword>
<dbReference type="EMBL" id="ASTJ01000011">
    <property type="protein sequence ID" value="EPC04506.1"/>
    <property type="molecule type" value="Genomic_DNA"/>
</dbReference>
<dbReference type="PROSITE" id="PS50928">
    <property type="entry name" value="ABC_TM1"/>
    <property type="match status" value="1"/>
</dbReference>
<accession>S2LIQ3</accession>
<keyword evidence="5 6" id="KW-0472">Membrane</keyword>
<feature type="transmembrane region" description="Helical" evidence="6">
    <location>
        <begin position="140"/>
        <end position="161"/>
    </location>
</feature>
<feature type="transmembrane region" description="Helical" evidence="6">
    <location>
        <begin position="256"/>
        <end position="272"/>
    </location>
</feature>
<dbReference type="InterPro" id="IPR035906">
    <property type="entry name" value="MetI-like_sf"/>
</dbReference>
<dbReference type="InterPro" id="IPR051204">
    <property type="entry name" value="ABC_transp_perm/SBD"/>
</dbReference>
<keyword evidence="2 6" id="KW-0813">Transport</keyword>
<feature type="transmembrane region" description="Helical" evidence="6">
    <location>
        <begin position="359"/>
        <end position="383"/>
    </location>
</feature>
<evidence type="ECO:0000256" key="2">
    <source>
        <dbReference type="ARBA" id="ARBA00022448"/>
    </source>
</evidence>
<evidence type="ECO:0000256" key="6">
    <source>
        <dbReference type="RuleBase" id="RU363032"/>
    </source>
</evidence>
<comment type="caution">
    <text evidence="8">The sequence shown here is derived from an EMBL/GenBank/DDBJ whole genome shotgun (WGS) entry which is preliminary data.</text>
</comment>
<dbReference type="CDD" id="cd06261">
    <property type="entry name" value="TM_PBP2"/>
    <property type="match status" value="1"/>
</dbReference>
<dbReference type="GO" id="GO:0031460">
    <property type="term" value="P:glycine betaine transport"/>
    <property type="evidence" value="ECO:0007669"/>
    <property type="project" value="TreeGrafter"/>
</dbReference>
<evidence type="ECO:0000313" key="9">
    <source>
        <dbReference type="Proteomes" id="UP000014463"/>
    </source>
</evidence>
<feature type="transmembrane region" description="Helical" evidence="6">
    <location>
        <begin position="327"/>
        <end position="347"/>
    </location>
</feature>
<reference evidence="8 9" key="1">
    <citation type="journal article" date="2013" name="Genome Announc.">
        <title>Draft genome sequence of the moderately halophilic gammaproteobacterium Halomonas anticariensis FP35.</title>
        <authorList>
            <person name="Tahrioui A."/>
            <person name="Quesada E."/>
            <person name="Llamas I."/>
        </authorList>
    </citation>
    <scope>NUCLEOTIDE SEQUENCE [LARGE SCALE GENOMIC DNA]</scope>
    <source>
        <strain evidence="9">DSM 16096 / CECT 5854 / LMG 22089 / FP35</strain>
    </source>
</reference>
<feature type="transmembrane region" description="Helical" evidence="6">
    <location>
        <begin position="181"/>
        <end position="205"/>
    </location>
</feature>
<dbReference type="Gene3D" id="1.10.3720.10">
    <property type="entry name" value="MetI-like"/>
    <property type="match status" value="1"/>
</dbReference>
<evidence type="ECO:0000313" key="8">
    <source>
        <dbReference type="EMBL" id="EPC04506.1"/>
    </source>
</evidence>
<feature type="transmembrane region" description="Helical" evidence="6">
    <location>
        <begin position="44"/>
        <end position="67"/>
    </location>
</feature>
<dbReference type="OrthoDB" id="9801163at2"/>
<sequence length="390" mass="41618">MSDAKQPANRVIIAMILLALPALHGLALTSVQPNRIVPGDAYRLMEIVGLGGALLLSLPFVAVLWLAWRPSEKRMRVIFVINIALLMALPWALALFCMSFVDADQPYARAGVGPGIWTLLFLLLLILIELRTRLQLSKGLQNMAAALVVGSLSLALISGWLEPLALAREYAGRREQFAAAVLYHLMLVGAAVALSLVIGFLLALLIRRLTRLQTPAFSVLSIIQTIPSLALFGLLLAPLAWLAARYPLLADLGVKGIGWAPALIALVGYSLLPMTRNTFVALEEVPPDVIESARGMGMSPWQVFSQVRLPLALPVLLEGIRITAIQAIGLAAVAALIGAGGLGTFIFQGLGQAAMDLVVLGALPILIMALIVDAGFSALAAYFRRGVVHD</sequence>
<proteinExistence type="inferred from homology"/>
<evidence type="ECO:0000256" key="4">
    <source>
        <dbReference type="ARBA" id="ARBA00022989"/>
    </source>
</evidence>
<dbReference type="AlphaFoldDB" id="S2LIQ3"/>
<dbReference type="GO" id="GO:0005886">
    <property type="term" value="C:plasma membrane"/>
    <property type="evidence" value="ECO:0007669"/>
    <property type="project" value="UniProtKB-SubCell"/>
</dbReference>
<dbReference type="PATRIC" id="fig|1121939.11.peg.765"/>
<feature type="transmembrane region" description="Helical" evidence="6">
    <location>
        <begin position="107"/>
        <end position="128"/>
    </location>
</feature>
<feature type="domain" description="ABC transmembrane type-1" evidence="7">
    <location>
        <begin position="181"/>
        <end position="376"/>
    </location>
</feature>
<protein>
    <recommendedName>
        <fullName evidence="7">ABC transmembrane type-1 domain-containing protein</fullName>
    </recommendedName>
</protein>
<dbReference type="PANTHER" id="PTHR30177">
    <property type="entry name" value="GLYCINE BETAINE/L-PROLINE TRANSPORT SYSTEM PERMEASE PROTEIN PROW"/>
    <property type="match status" value="1"/>
</dbReference>
<dbReference type="STRING" id="1121939.L861_04050"/>